<keyword evidence="1" id="KW-0479">Metal-binding</keyword>
<keyword evidence="9" id="KW-1185">Reference proteome</keyword>
<dbReference type="InterPro" id="IPR001841">
    <property type="entry name" value="Znf_RING"/>
</dbReference>
<dbReference type="SMART" id="SM00184">
    <property type="entry name" value="RING"/>
    <property type="match status" value="1"/>
</dbReference>
<protein>
    <recommendedName>
        <fullName evidence="7">RING-type domain-containing protein</fullName>
    </recommendedName>
</protein>
<dbReference type="PROSITE" id="PS00518">
    <property type="entry name" value="ZF_RING_1"/>
    <property type="match status" value="1"/>
</dbReference>
<dbReference type="SUPFAM" id="SSF57850">
    <property type="entry name" value="RING/U-box"/>
    <property type="match status" value="1"/>
</dbReference>
<feature type="repeat" description="NHL" evidence="6">
    <location>
        <begin position="310"/>
        <end position="353"/>
    </location>
</feature>
<evidence type="ECO:0000313" key="9">
    <source>
        <dbReference type="Proteomes" id="UP000828390"/>
    </source>
</evidence>
<dbReference type="GO" id="GO:0008270">
    <property type="term" value="F:zinc ion binding"/>
    <property type="evidence" value="ECO:0007669"/>
    <property type="project" value="UniProtKB-KW"/>
</dbReference>
<dbReference type="GO" id="GO:0000209">
    <property type="term" value="P:protein polyubiquitination"/>
    <property type="evidence" value="ECO:0007669"/>
    <property type="project" value="TreeGrafter"/>
</dbReference>
<gene>
    <name evidence="8" type="ORF">DPMN_108074</name>
</gene>
<dbReference type="PANTHER" id="PTHR24104:SF25">
    <property type="entry name" value="PROTEIN LIN-41"/>
    <property type="match status" value="1"/>
</dbReference>
<dbReference type="EMBL" id="JAIWYP010000004">
    <property type="protein sequence ID" value="KAH3834739.1"/>
    <property type="molecule type" value="Genomic_DNA"/>
</dbReference>
<dbReference type="Pfam" id="PF01436">
    <property type="entry name" value="NHL"/>
    <property type="match status" value="2"/>
</dbReference>
<feature type="repeat" description="NHL" evidence="6">
    <location>
        <begin position="130"/>
        <end position="174"/>
    </location>
</feature>
<dbReference type="AlphaFoldDB" id="A0A9D4K877"/>
<dbReference type="PANTHER" id="PTHR24104">
    <property type="entry name" value="E3 UBIQUITIN-PROTEIN LIGASE NHLRC1-RELATED"/>
    <property type="match status" value="1"/>
</dbReference>
<dbReference type="Gene3D" id="3.30.40.10">
    <property type="entry name" value="Zinc/RING finger domain, C3HC4 (zinc finger)"/>
    <property type="match status" value="1"/>
</dbReference>
<reference evidence="8" key="1">
    <citation type="journal article" date="2019" name="bioRxiv">
        <title>The Genome of the Zebra Mussel, Dreissena polymorpha: A Resource for Invasive Species Research.</title>
        <authorList>
            <person name="McCartney M.A."/>
            <person name="Auch B."/>
            <person name="Kono T."/>
            <person name="Mallez S."/>
            <person name="Zhang Y."/>
            <person name="Obille A."/>
            <person name="Becker A."/>
            <person name="Abrahante J.E."/>
            <person name="Garbe J."/>
            <person name="Badalamenti J.P."/>
            <person name="Herman A."/>
            <person name="Mangelson H."/>
            <person name="Liachko I."/>
            <person name="Sullivan S."/>
            <person name="Sone E.D."/>
            <person name="Koren S."/>
            <person name="Silverstein K.A.T."/>
            <person name="Beckman K.B."/>
            <person name="Gohl D.M."/>
        </authorList>
    </citation>
    <scope>NUCLEOTIDE SEQUENCE</scope>
    <source>
        <strain evidence="8">Duluth1</strain>
        <tissue evidence="8">Whole animal</tissue>
    </source>
</reference>
<dbReference type="InterPro" id="IPR001258">
    <property type="entry name" value="NHL_repeat"/>
</dbReference>
<evidence type="ECO:0000259" key="7">
    <source>
        <dbReference type="PROSITE" id="PS50089"/>
    </source>
</evidence>
<name>A0A9D4K877_DREPO</name>
<dbReference type="GO" id="GO:0043161">
    <property type="term" value="P:proteasome-mediated ubiquitin-dependent protein catabolic process"/>
    <property type="evidence" value="ECO:0007669"/>
    <property type="project" value="TreeGrafter"/>
</dbReference>
<evidence type="ECO:0000256" key="3">
    <source>
        <dbReference type="ARBA" id="ARBA00022771"/>
    </source>
</evidence>
<dbReference type="Pfam" id="PF13445">
    <property type="entry name" value="zf-RING_UBOX"/>
    <property type="match status" value="1"/>
</dbReference>
<organism evidence="8 9">
    <name type="scientific">Dreissena polymorpha</name>
    <name type="common">Zebra mussel</name>
    <name type="synonym">Mytilus polymorpha</name>
    <dbReference type="NCBI Taxonomy" id="45954"/>
    <lineage>
        <taxon>Eukaryota</taxon>
        <taxon>Metazoa</taxon>
        <taxon>Spiralia</taxon>
        <taxon>Lophotrochozoa</taxon>
        <taxon>Mollusca</taxon>
        <taxon>Bivalvia</taxon>
        <taxon>Autobranchia</taxon>
        <taxon>Heteroconchia</taxon>
        <taxon>Euheterodonta</taxon>
        <taxon>Imparidentia</taxon>
        <taxon>Neoheterodontei</taxon>
        <taxon>Myida</taxon>
        <taxon>Dreissenoidea</taxon>
        <taxon>Dreissenidae</taxon>
        <taxon>Dreissena</taxon>
    </lineage>
</organism>
<dbReference type="InterPro" id="IPR050952">
    <property type="entry name" value="TRIM-NHL_E3_ligases"/>
</dbReference>
<sequence>MASADIREQLEDSFLSCSICLQTFNRPKALPCLHTFCADCLRDYVTSRYDAIGHFPCPICRQNIALPTGGVSGFPNNHFIIGLCDAVHGSQRAHGTQEGASRPKWSGERTPLLLVAQNNHFAEEKPNQIIRRFGQYGNTQNQMRQPTGIAVSPYTDDIFVTDSGLNTVTVFTATGNVIHSFACDCSVRGVAITRGGTLLLVVSNAGNSLLREYTIHGEQLASYGSFYSQENPFGIALTSRNQAVVTSLGQNCVHILNSRFKPSVRFGSKGRGSTHFSMPYYVAINADDELVIADSGNHRIKIHKLDGTFVREFGKQGSKVGELFYPMGLCVDRYKNVFVADANNFRVQVFSATGNFIGTPVKDTFEYGLDVKPVNVAFLRDNVLLVMLRGSRFCEIQAYVIDSEKYAPKKSPKWTDCFCC</sequence>
<evidence type="ECO:0000313" key="8">
    <source>
        <dbReference type="EMBL" id="KAH3834739.1"/>
    </source>
</evidence>
<dbReference type="InterPro" id="IPR011042">
    <property type="entry name" value="6-blade_b-propeller_TolB-like"/>
</dbReference>
<evidence type="ECO:0000256" key="2">
    <source>
        <dbReference type="ARBA" id="ARBA00022737"/>
    </source>
</evidence>
<feature type="domain" description="RING-type" evidence="7">
    <location>
        <begin position="17"/>
        <end position="61"/>
    </location>
</feature>
<dbReference type="PROSITE" id="PS50089">
    <property type="entry name" value="ZF_RING_2"/>
    <property type="match status" value="1"/>
</dbReference>
<evidence type="ECO:0000256" key="5">
    <source>
        <dbReference type="PROSITE-ProRule" id="PRU00175"/>
    </source>
</evidence>
<dbReference type="InterPro" id="IPR027370">
    <property type="entry name" value="Znf-RING_euk"/>
</dbReference>
<evidence type="ECO:0000256" key="1">
    <source>
        <dbReference type="ARBA" id="ARBA00022723"/>
    </source>
</evidence>
<dbReference type="CDD" id="cd05819">
    <property type="entry name" value="NHL"/>
    <property type="match status" value="1"/>
</dbReference>
<keyword evidence="2" id="KW-0677">Repeat</keyword>
<keyword evidence="3 5" id="KW-0863">Zinc-finger</keyword>
<dbReference type="OrthoDB" id="9987040at2759"/>
<proteinExistence type="predicted"/>
<dbReference type="GO" id="GO:0061630">
    <property type="term" value="F:ubiquitin protein ligase activity"/>
    <property type="evidence" value="ECO:0007669"/>
    <property type="project" value="TreeGrafter"/>
</dbReference>
<accession>A0A9D4K877</accession>
<reference evidence="8" key="2">
    <citation type="submission" date="2020-11" db="EMBL/GenBank/DDBJ databases">
        <authorList>
            <person name="McCartney M.A."/>
            <person name="Auch B."/>
            <person name="Kono T."/>
            <person name="Mallez S."/>
            <person name="Becker A."/>
            <person name="Gohl D.M."/>
            <person name="Silverstein K.A.T."/>
            <person name="Koren S."/>
            <person name="Bechman K.B."/>
            <person name="Herman A."/>
            <person name="Abrahante J.E."/>
            <person name="Garbe J."/>
        </authorList>
    </citation>
    <scope>NUCLEOTIDE SEQUENCE</scope>
    <source>
        <strain evidence="8">Duluth1</strain>
        <tissue evidence="8">Whole animal</tissue>
    </source>
</reference>
<dbReference type="PROSITE" id="PS51125">
    <property type="entry name" value="NHL"/>
    <property type="match status" value="3"/>
</dbReference>
<keyword evidence="4" id="KW-0862">Zinc</keyword>
<dbReference type="SUPFAM" id="SSF101898">
    <property type="entry name" value="NHL repeat"/>
    <property type="match status" value="1"/>
</dbReference>
<dbReference type="InterPro" id="IPR013083">
    <property type="entry name" value="Znf_RING/FYVE/PHD"/>
</dbReference>
<comment type="caution">
    <text evidence="8">The sequence shown here is derived from an EMBL/GenBank/DDBJ whole genome shotgun (WGS) entry which is preliminary data.</text>
</comment>
<dbReference type="Proteomes" id="UP000828390">
    <property type="component" value="Unassembled WGS sequence"/>
</dbReference>
<feature type="repeat" description="NHL" evidence="6">
    <location>
        <begin position="265"/>
        <end position="306"/>
    </location>
</feature>
<evidence type="ECO:0000256" key="4">
    <source>
        <dbReference type="ARBA" id="ARBA00022833"/>
    </source>
</evidence>
<dbReference type="Gene3D" id="2.120.10.30">
    <property type="entry name" value="TolB, C-terminal domain"/>
    <property type="match status" value="2"/>
</dbReference>
<dbReference type="InterPro" id="IPR017907">
    <property type="entry name" value="Znf_RING_CS"/>
</dbReference>
<dbReference type="CDD" id="cd16584">
    <property type="entry name" value="RING-HC_TRIM56_C-V"/>
    <property type="match status" value="1"/>
</dbReference>
<evidence type="ECO:0000256" key="6">
    <source>
        <dbReference type="PROSITE-ProRule" id="PRU00504"/>
    </source>
</evidence>